<accession>A0A172TGL6</accession>
<feature type="transmembrane region" description="Helical" evidence="1">
    <location>
        <begin position="12"/>
        <end position="34"/>
    </location>
</feature>
<evidence type="ECO:0000313" key="2">
    <source>
        <dbReference type="EMBL" id="ANE46044.1"/>
    </source>
</evidence>
<feature type="transmembrane region" description="Helical" evidence="1">
    <location>
        <begin position="96"/>
        <end position="122"/>
    </location>
</feature>
<feature type="transmembrane region" description="Helical" evidence="1">
    <location>
        <begin position="155"/>
        <end position="181"/>
    </location>
</feature>
<dbReference type="AlphaFoldDB" id="A0A172TGL6"/>
<proteinExistence type="predicted"/>
<protein>
    <recommendedName>
        <fullName evidence="4">DUF2232 domain-containing protein</fullName>
    </recommendedName>
</protein>
<feature type="transmembrane region" description="Helical" evidence="1">
    <location>
        <begin position="69"/>
        <end position="89"/>
    </location>
</feature>
<dbReference type="Pfam" id="PF09991">
    <property type="entry name" value="DUF2232"/>
    <property type="match status" value="1"/>
</dbReference>
<feature type="transmembrane region" description="Helical" evidence="1">
    <location>
        <begin position="202"/>
        <end position="222"/>
    </location>
</feature>
<reference evidence="2 3" key="1">
    <citation type="submission" date="2015-01" db="EMBL/GenBank/DDBJ databases">
        <title>Paenibacillus swuensis/DY6/whole genome sequencing.</title>
        <authorList>
            <person name="Kim M.K."/>
            <person name="Srinivasan S."/>
            <person name="Lee J.-J."/>
        </authorList>
    </citation>
    <scope>NUCLEOTIDE SEQUENCE [LARGE SCALE GENOMIC DNA]</scope>
    <source>
        <strain evidence="2 3">DY6</strain>
    </source>
</reference>
<keyword evidence="1" id="KW-1133">Transmembrane helix</keyword>
<name>A0A172TGL6_9BACL</name>
<keyword evidence="1" id="KW-0812">Transmembrane</keyword>
<dbReference type="STRING" id="1178515.SY83_06815"/>
<dbReference type="EMBL" id="CP011388">
    <property type="protein sequence ID" value="ANE46044.1"/>
    <property type="molecule type" value="Genomic_DNA"/>
</dbReference>
<feature type="transmembrane region" description="Helical" evidence="1">
    <location>
        <begin position="265"/>
        <end position="286"/>
    </location>
</feature>
<feature type="transmembrane region" description="Helical" evidence="1">
    <location>
        <begin position="234"/>
        <end position="256"/>
    </location>
</feature>
<dbReference type="PANTHER" id="PTHR41324:SF1">
    <property type="entry name" value="DUF2232 DOMAIN-CONTAINING PROTEIN"/>
    <property type="match status" value="1"/>
</dbReference>
<dbReference type="PATRIC" id="fig|1178515.4.peg.1357"/>
<evidence type="ECO:0008006" key="4">
    <source>
        <dbReference type="Google" id="ProtNLM"/>
    </source>
</evidence>
<dbReference type="PANTHER" id="PTHR41324">
    <property type="entry name" value="MEMBRANE PROTEIN-RELATED"/>
    <property type="match status" value="1"/>
</dbReference>
<keyword evidence="3" id="KW-1185">Reference proteome</keyword>
<dbReference type="InterPro" id="IPR018710">
    <property type="entry name" value="DUF2232"/>
</dbReference>
<sequence>MNNRWKPYLWAFIYVALLLLMLTPFNFVAMSLLLVPLLSLFVLLDVKRFAVVLIALCGIPFLLLQSVGLFTLILTLFFAIPAVVMGTLYKKEKSAMMVLTSGIITVLGVMVAGFAISGLLGFNIGQSVSGLVEETMKALPSVYDTVMPEGYAQDLAGFIIQLIPLYMILGSFYFVSIGHTVTRRLLLRQGIVLPKLPPFRNWMLPKALVFYYLIAMVLNIFISPDDESTLSVVLVNMIPLLNIAFSIQAFSFLCFVADLKKWNKFWLVLGLAAVLFFPPLSLLGVFDTAFPIRQRLKN</sequence>
<dbReference type="KEGG" id="pswu:SY83_06815"/>
<evidence type="ECO:0000256" key="1">
    <source>
        <dbReference type="SAM" id="Phobius"/>
    </source>
</evidence>
<dbReference type="OrthoDB" id="2987886at2"/>
<organism evidence="2 3">
    <name type="scientific">Paenibacillus swuensis</name>
    <dbReference type="NCBI Taxonomy" id="1178515"/>
    <lineage>
        <taxon>Bacteria</taxon>
        <taxon>Bacillati</taxon>
        <taxon>Bacillota</taxon>
        <taxon>Bacilli</taxon>
        <taxon>Bacillales</taxon>
        <taxon>Paenibacillaceae</taxon>
        <taxon>Paenibacillus</taxon>
    </lineage>
</organism>
<dbReference type="RefSeq" id="WP_068605427.1">
    <property type="nucleotide sequence ID" value="NZ_CP011388.1"/>
</dbReference>
<evidence type="ECO:0000313" key="3">
    <source>
        <dbReference type="Proteomes" id="UP000076927"/>
    </source>
</evidence>
<keyword evidence="1" id="KW-0472">Membrane</keyword>
<dbReference type="Proteomes" id="UP000076927">
    <property type="component" value="Chromosome"/>
</dbReference>
<gene>
    <name evidence="2" type="ORF">SY83_06815</name>
</gene>